<keyword evidence="3 6" id="KW-1133">Transmembrane helix</keyword>
<keyword evidence="4 6" id="KW-0472">Membrane</keyword>
<name>A0ABM7T064_9CLOT</name>
<evidence type="ECO:0000313" key="8">
    <source>
        <dbReference type="EMBL" id="BCZ45213.1"/>
    </source>
</evidence>
<dbReference type="InterPro" id="IPR017501">
    <property type="entry name" value="Phage_infect_YhgE_C"/>
</dbReference>
<dbReference type="RefSeq" id="WP_224036831.1">
    <property type="nucleotide sequence ID" value="NZ_AP024849.1"/>
</dbReference>
<dbReference type="InterPro" id="IPR013525">
    <property type="entry name" value="ABC2_TM"/>
</dbReference>
<evidence type="ECO:0000259" key="7">
    <source>
        <dbReference type="Pfam" id="PF12698"/>
    </source>
</evidence>
<feature type="transmembrane region" description="Helical" evidence="6">
    <location>
        <begin position="725"/>
        <end position="746"/>
    </location>
</feature>
<accession>A0ABM7T064</accession>
<dbReference type="Pfam" id="PF12698">
    <property type="entry name" value="ABC2_membrane_3"/>
    <property type="match status" value="1"/>
</dbReference>
<comment type="subcellular location">
    <subcellularLocation>
        <location evidence="1">Membrane</location>
        <topology evidence="1">Multi-pass membrane protein</topology>
    </subcellularLocation>
</comment>
<dbReference type="PANTHER" id="PTHR43077:SF10">
    <property type="entry name" value="TRANSPORT PERMEASE PROTEIN"/>
    <property type="match status" value="1"/>
</dbReference>
<dbReference type="InterPro" id="IPR017500">
    <property type="entry name" value="Phage_infect_YhgE_N"/>
</dbReference>
<evidence type="ECO:0000256" key="2">
    <source>
        <dbReference type="ARBA" id="ARBA00022692"/>
    </source>
</evidence>
<evidence type="ECO:0000256" key="5">
    <source>
        <dbReference type="SAM" id="Coils"/>
    </source>
</evidence>
<dbReference type="NCBIfam" id="TIGR03061">
    <property type="entry name" value="pip_yhgE_Nterm"/>
    <property type="match status" value="1"/>
</dbReference>
<evidence type="ECO:0000256" key="4">
    <source>
        <dbReference type="ARBA" id="ARBA00023136"/>
    </source>
</evidence>
<feature type="transmembrane region" description="Helical" evidence="6">
    <location>
        <begin position="635"/>
        <end position="655"/>
    </location>
</feature>
<feature type="transmembrane region" description="Helical" evidence="6">
    <location>
        <begin position="567"/>
        <end position="586"/>
    </location>
</feature>
<keyword evidence="9" id="KW-1185">Reference proteome</keyword>
<protein>
    <submittedName>
        <fullName evidence="8">Phage infection protein</fullName>
    </submittedName>
</protein>
<keyword evidence="5" id="KW-0175">Coiled coil</keyword>
<dbReference type="InterPro" id="IPR051328">
    <property type="entry name" value="T7SS_ABC-Transporter"/>
</dbReference>
<feature type="coiled-coil region" evidence="5">
    <location>
        <begin position="184"/>
        <end position="211"/>
    </location>
</feature>
<feature type="transmembrane region" description="Helical" evidence="6">
    <location>
        <begin position="607"/>
        <end position="629"/>
    </location>
</feature>
<evidence type="ECO:0000256" key="3">
    <source>
        <dbReference type="ARBA" id="ARBA00022989"/>
    </source>
</evidence>
<dbReference type="EMBL" id="AP024849">
    <property type="protein sequence ID" value="BCZ45213.1"/>
    <property type="molecule type" value="Genomic_DNA"/>
</dbReference>
<sequence length="765" mass="85355">MKNAFRIYKRDMTKIFTNWVAIVMMIILIIIPSLYSLINIDASWDPYSNTNGIKVAVINEDKGTVFKEQDINLGEELVNKLKDNDKLGWVFIDNIETAKQGLLLEKYYATIEIPEDFSKDSTTLAEKDVVKPKLIYTVNEKKNAVAPKMTDAGVKTVKSQIDDNIVKSVSGILFKVCNEKGIDIQNNREKIRKIVDNIHELDENMPELEALVDEAIGGTEDLSKVLDKSNDMIPTVSDTLDLTNDFLDNSQSVLDETQGELSDISPIIKKDLVMSENILDNSSIELKNLDQKILPEMAKKTLTAVSDSAKATQETVSSTKSKLKSLKKFIDNVSKIKVELPSVGDNIETPDNIKSIQENLKKQEKSLESMQENLKDVSKIISKTIDKLDIIDEKLDILINRTDDELTKLENGEKLDTQTLRDMIKVIDEVHTLVADITDSYDSEIVPAVTNGFDSIRGILDNGLVLVQEGRDTLPEVEKLLSVSKDATNLSNQELNNLKEKIPDAKDKIHELSDKLKDMDEDDKIDKLLDMMTSSWENQSDFMDSPVEIEDNRLFSFPNYGSTATPFYTVLCLWVGGLLASALLSQGAPEFEDGTNIRPYEMYLGKLLLFISLGICQAIVASVGALAILKSYAVHPIMFVCISVFISIVFVIIIYTAASILHDVGKAIIVVLLVLQMAGSSGNFPIEVTPILFQKLFPFLPFTYAINATRQVMAGIVYSILLKDIVILIIYMFASLITGILLKGVLSKLIKMFVDKLTQSGIVRH</sequence>
<gene>
    <name evidence="8" type="ORF">psyc5s11_12800</name>
</gene>
<evidence type="ECO:0000313" key="9">
    <source>
        <dbReference type="Proteomes" id="UP000824633"/>
    </source>
</evidence>
<reference evidence="9" key="1">
    <citation type="submission" date="2021-07" db="EMBL/GenBank/DDBJ databases">
        <title>Complete genome sequencing of a Clostridium isolate.</title>
        <authorList>
            <person name="Ueki A."/>
            <person name="Tonouchi A."/>
        </authorList>
    </citation>
    <scope>NUCLEOTIDE SEQUENCE [LARGE SCALE GENOMIC DNA]</scope>
    <source>
        <strain evidence="9">C5S11</strain>
    </source>
</reference>
<organism evidence="8 9">
    <name type="scientific">Clostridium gelidum</name>
    <dbReference type="NCBI Taxonomy" id="704125"/>
    <lineage>
        <taxon>Bacteria</taxon>
        <taxon>Bacillati</taxon>
        <taxon>Bacillota</taxon>
        <taxon>Clostridia</taxon>
        <taxon>Eubacteriales</taxon>
        <taxon>Clostridiaceae</taxon>
        <taxon>Clostridium</taxon>
    </lineage>
</organism>
<feature type="coiled-coil region" evidence="5">
    <location>
        <begin position="353"/>
        <end position="380"/>
    </location>
</feature>
<feature type="domain" description="ABC-2 type transporter transmembrane" evidence="7">
    <location>
        <begin position="22"/>
        <end position="166"/>
    </location>
</feature>
<dbReference type="PANTHER" id="PTHR43077">
    <property type="entry name" value="TRANSPORT PERMEASE YVFS-RELATED"/>
    <property type="match status" value="1"/>
</dbReference>
<evidence type="ECO:0000256" key="1">
    <source>
        <dbReference type="ARBA" id="ARBA00004141"/>
    </source>
</evidence>
<evidence type="ECO:0000256" key="6">
    <source>
        <dbReference type="SAM" id="Phobius"/>
    </source>
</evidence>
<dbReference type="NCBIfam" id="TIGR03062">
    <property type="entry name" value="pip_yhgE_Cterm"/>
    <property type="match status" value="1"/>
</dbReference>
<proteinExistence type="predicted"/>
<feature type="transmembrane region" description="Helical" evidence="6">
    <location>
        <begin position="16"/>
        <end position="38"/>
    </location>
</feature>
<dbReference type="Proteomes" id="UP000824633">
    <property type="component" value="Chromosome"/>
</dbReference>
<feature type="coiled-coil region" evidence="5">
    <location>
        <begin position="495"/>
        <end position="522"/>
    </location>
</feature>
<feature type="transmembrane region" description="Helical" evidence="6">
    <location>
        <begin position="667"/>
        <end position="686"/>
    </location>
</feature>
<keyword evidence="2 6" id="KW-0812">Transmembrane</keyword>